<organism evidence="1 2">
    <name type="scientific">Cinchona calisaya</name>
    <dbReference type="NCBI Taxonomy" id="153742"/>
    <lineage>
        <taxon>Eukaryota</taxon>
        <taxon>Viridiplantae</taxon>
        <taxon>Streptophyta</taxon>
        <taxon>Embryophyta</taxon>
        <taxon>Tracheophyta</taxon>
        <taxon>Spermatophyta</taxon>
        <taxon>Magnoliopsida</taxon>
        <taxon>eudicotyledons</taxon>
        <taxon>Gunneridae</taxon>
        <taxon>Pentapetalae</taxon>
        <taxon>asterids</taxon>
        <taxon>lamiids</taxon>
        <taxon>Gentianales</taxon>
        <taxon>Rubiaceae</taxon>
        <taxon>Cinchonoideae</taxon>
        <taxon>Cinchoneae</taxon>
        <taxon>Cinchona</taxon>
    </lineage>
</organism>
<dbReference type="AlphaFoldDB" id="A0ABD2Z3R7"/>
<evidence type="ECO:0008006" key="3">
    <source>
        <dbReference type="Google" id="ProtNLM"/>
    </source>
</evidence>
<accession>A0ABD2Z3R7</accession>
<reference evidence="1 2" key="1">
    <citation type="submission" date="2024-11" db="EMBL/GenBank/DDBJ databases">
        <title>A near-complete genome assembly of Cinchona calisaya.</title>
        <authorList>
            <person name="Lian D.C."/>
            <person name="Zhao X.W."/>
            <person name="Wei L."/>
        </authorList>
    </citation>
    <scope>NUCLEOTIDE SEQUENCE [LARGE SCALE GENOMIC DNA]</scope>
    <source>
        <tissue evidence="1">Nenye</tissue>
    </source>
</reference>
<name>A0ABD2Z3R7_9GENT</name>
<dbReference type="EMBL" id="JBJUIK010000011">
    <property type="protein sequence ID" value="KAL3513758.1"/>
    <property type="molecule type" value="Genomic_DNA"/>
</dbReference>
<sequence length="99" mass="12032">MDTLSTPALSYGKDTKQILRRLTRLWKLRRIYVEFSYYFRKFNKYPVLDFLTHPESLKIFCQSMVSHPCEFNFPLNLELSLSRFRLPWSEMSTWEDTQP</sequence>
<proteinExistence type="predicted"/>
<gene>
    <name evidence="1" type="ORF">ACH5RR_026475</name>
</gene>
<keyword evidence="2" id="KW-1185">Reference proteome</keyword>
<protein>
    <recommendedName>
        <fullName evidence="3">Maturase K</fullName>
    </recommendedName>
</protein>
<evidence type="ECO:0000313" key="2">
    <source>
        <dbReference type="Proteomes" id="UP001630127"/>
    </source>
</evidence>
<evidence type="ECO:0000313" key="1">
    <source>
        <dbReference type="EMBL" id="KAL3513758.1"/>
    </source>
</evidence>
<dbReference type="Proteomes" id="UP001630127">
    <property type="component" value="Unassembled WGS sequence"/>
</dbReference>
<comment type="caution">
    <text evidence="1">The sequence shown here is derived from an EMBL/GenBank/DDBJ whole genome shotgun (WGS) entry which is preliminary data.</text>
</comment>